<organism evidence="2 3">
    <name type="scientific">Roseibium aggregatum</name>
    <dbReference type="NCBI Taxonomy" id="187304"/>
    <lineage>
        <taxon>Bacteria</taxon>
        <taxon>Pseudomonadati</taxon>
        <taxon>Pseudomonadota</taxon>
        <taxon>Alphaproteobacteria</taxon>
        <taxon>Hyphomicrobiales</taxon>
        <taxon>Stappiaceae</taxon>
        <taxon>Roseibium</taxon>
    </lineage>
</organism>
<evidence type="ECO:0000313" key="3">
    <source>
        <dbReference type="Proteomes" id="UP000664096"/>
    </source>
</evidence>
<sequence>MSLLSSLLCLVAAGGIYAALPRPQAPSGAVRPVANPPVVVFDAIGFVLGVVLFSLAFIGMGATTGPSALLAFFALVPASASIVCFTVAVRLETSWVRFFSNGFEFTQFGLRVRVMYEELKKVEVLVWEAAGWVAWFQSTIGSAGPRKAVLLNGAQSTKTIVFKRKDSASFTISSELVPDLQRILVDMDRAGIELPDGISEGQRKKIRKRRERLYGADAEPEQEVEQVQVARIAALIEHARRQSSG</sequence>
<protein>
    <submittedName>
        <fullName evidence="2">Uncharacterized protein</fullName>
    </submittedName>
</protein>
<dbReference type="Proteomes" id="UP000664096">
    <property type="component" value="Unassembled WGS sequence"/>
</dbReference>
<accession>A0A939ELH2</accession>
<evidence type="ECO:0000256" key="1">
    <source>
        <dbReference type="SAM" id="Phobius"/>
    </source>
</evidence>
<keyword evidence="1" id="KW-0472">Membrane</keyword>
<evidence type="ECO:0000313" key="2">
    <source>
        <dbReference type="EMBL" id="MBN9673989.1"/>
    </source>
</evidence>
<proteinExistence type="predicted"/>
<keyword evidence="1" id="KW-0812">Transmembrane</keyword>
<dbReference type="EMBL" id="JAEKJZ010000009">
    <property type="protein sequence ID" value="MBN9673989.1"/>
    <property type="molecule type" value="Genomic_DNA"/>
</dbReference>
<feature type="transmembrane region" description="Helical" evidence="1">
    <location>
        <begin position="34"/>
        <end position="57"/>
    </location>
</feature>
<comment type="caution">
    <text evidence="2">The sequence shown here is derived from an EMBL/GenBank/DDBJ whole genome shotgun (WGS) entry which is preliminary data.</text>
</comment>
<gene>
    <name evidence="2" type="ORF">JF539_26765</name>
</gene>
<name>A0A939ELH2_9HYPH</name>
<reference evidence="2" key="1">
    <citation type="submission" date="2020-12" db="EMBL/GenBank/DDBJ databases">
        <title>Oil enriched cultivation method for isolating marine PHA-producing bacteria.</title>
        <authorList>
            <person name="Zheng W."/>
            <person name="Yu S."/>
            <person name="Huang Y."/>
        </authorList>
    </citation>
    <scope>NUCLEOTIDE SEQUENCE</scope>
    <source>
        <strain evidence="2">SY-2-12</strain>
    </source>
</reference>
<feature type="transmembrane region" description="Helical" evidence="1">
    <location>
        <begin position="69"/>
        <end position="91"/>
    </location>
</feature>
<keyword evidence="1" id="KW-1133">Transmembrane helix</keyword>
<dbReference type="AlphaFoldDB" id="A0A939ELH2"/>